<proteinExistence type="predicted"/>
<dbReference type="EMBL" id="GBXM01038149">
    <property type="protein sequence ID" value="JAH70428.1"/>
    <property type="molecule type" value="Transcribed_RNA"/>
</dbReference>
<dbReference type="AlphaFoldDB" id="A0A0E9UZM1"/>
<sequence>MLINQLKLRCGTVSSRALAF</sequence>
<reference evidence="1" key="2">
    <citation type="journal article" date="2015" name="Fish Shellfish Immunol.">
        <title>Early steps in the European eel (Anguilla anguilla)-Vibrio vulnificus interaction in the gills: Role of the RtxA13 toxin.</title>
        <authorList>
            <person name="Callol A."/>
            <person name="Pajuelo D."/>
            <person name="Ebbesson L."/>
            <person name="Teles M."/>
            <person name="MacKenzie S."/>
            <person name="Amaro C."/>
        </authorList>
    </citation>
    <scope>NUCLEOTIDE SEQUENCE</scope>
</reference>
<organism evidence="1">
    <name type="scientific">Anguilla anguilla</name>
    <name type="common">European freshwater eel</name>
    <name type="synonym">Muraena anguilla</name>
    <dbReference type="NCBI Taxonomy" id="7936"/>
    <lineage>
        <taxon>Eukaryota</taxon>
        <taxon>Metazoa</taxon>
        <taxon>Chordata</taxon>
        <taxon>Craniata</taxon>
        <taxon>Vertebrata</taxon>
        <taxon>Euteleostomi</taxon>
        <taxon>Actinopterygii</taxon>
        <taxon>Neopterygii</taxon>
        <taxon>Teleostei</taxon>
        <taxon>Anguilliformes</taxon>
        <taxon>Anguillidae</taxon>
        <taxon>Anguilla</taxon>
    </lineage>
</organism>
<accession>A0A0E9UZM1</accession>
<evidence type="ECO:0000313" key="1">
    <source>
        <dbReference type="EMBL" id="JAH70428.1"/>
    </source>
</evidence>
<name>A0A0E9UZM1_ANGAN</name>
<protein>
    <submittedName>
        <fullName evidence="1">Uncharacterized protein</fullName>
    </submittedName>
</protein>
<reference evidence="1" key="1">
    <citation type="submission" date="2014-11" db="EMBL/GenBank/DDBJ databases">
        <authorList>
            <person name="Amaro Gonzalez C."/>
        </authorList>
    </citation>
    <scope>NUCLEOTIDE SEQUENCE</scope>
</reference>